<sequence length="401" mass="42634">MRYDGRARRCAWAVEFLEVRALMATFQMPTVQGLAGGHNLAATFNRLVGSLQAQIEFQAPKDTAPATLTQVVDEVVGQYETASTGSFGGAPRTANLLVQQGEALRLGIDSLKMQYDLKLVNLATFNSDAYQEIQQLTLSRQVWPAGTPLQTFLVMATETSNDLTAVSALVQTTSTITDAQAAAVMKSEVLAFQGEALLGATQQPRVAAPVIQATTTFIAQVDAAIGQPDFASRIATATAGFANALVNAGGAFGPGGSLGRHIQQPPAVPTPLSIADAATFANLQYRQVVTTSTLVLSRNFSSAATRFGRFMTTAVFSSPAQAIRKLSLDQSWYGTNQASFVEDVTLPAGTLVYIGRVAPIFQGIYRREASPSLYPGRAPQYLVANTRAPGIVWGNYRATGT</sequence>
<name>A0A5B9W2C3_9BACT</name>
<dbReference type="Proteomes" id="UP000324233">
    <property type="component" value="Chromosome"/>
</dbReference>
<dbReference type="EMBL" id="CP042997">
    <property type="protein sequence ID" value="QEH34832.1"/>
    <property type="molecule type" value="Genomic_DNA"/>
</dbReference>
<protein>
    <submittedName>
        <fullName evidence="1">Uncharacterized protein</fullName>
    </submittedName>
</protein>
<gene>
    <name evidence="1" type="ORF">OJF2_33770</name>
</gene>
<dbReference type="AlphaFoldDB" id="A0A5B9W2C3"/>
<dbReference type="KEGG" id="agv:OJF2_33770"/>
<evidence type="ECO:0000313" key="1">
    <source>
        <dbReference type="EMBL" id="QEH34832.1"/>
    </source>
</evidence>
<accession>A0A5B9W2C3</accession>
<keyword evidence="2" id="KW-1185">Reference proteome</keyword>
<proteinExistence type="predicted"/>
<reference evidence="1 2" key="1">
    <citation type="submission" date="2019-08" db="EMBL/GenBank/DDBJ databases">
        <title>Deep-cultivation of Planctomycetes and their phenomic and genomic characterization uncovers novel biology.</title>
        <authorList>
            <person name="Wiegand S."/>
            <person name="Jogler M."/>
            <person name="Boedeker C."/>
            <person name="Pinto D."/>
            <person name="Vollmers J."/>
            <person name="Rivas-Marin E."/>
            <person name="Kohn T."/>
            <person name="Peeters S.H."/>
            <person name="Heuer A."/>
            <person name="Rast P."/>
            <person name="Oberbeckmann S."/>
            <person name="Bunk B."/>
            <person name="Jeske O."/>
            <person name="Meyerdierks A."/>
            <person name="Storesund J.E."/>
            <person name="Kallscheuer N."/>
            <person name="Luecker S."/>
            <person name="Lage O.M."/>
            <person name="Pohl T."/>
            <person name="Merkel B.J."/>
            <person name="Hornburger P."/>
            <person name="Mueller R.-W."/>
            <person name="Bruemmer F."/>
            <person name="Labrenz M."/>
            <person name="Spormann A.M."/>
            <person name="Op den Camp H."/>
            <person name="Overmann J."/>
            <person name="Amann R."/>
            <person name="Jetten M.S.M."/>
            <person name="Mascher T."/>
            <person name="Medema M.H."/>
            <person name="Devos D.P."/>
            <person name="Kaster A.-K."/>
            <person name="Ovreas L."/>
            <person name="Rohde M."/>
            <person name="Galperin M.Y."/>
            <person name="Jogler C."/>
        </authorList>
    </citation>
    <scope>NUCLEOTIDE SEQUENCE [LARGE SCALE GENOMIC DNA]</scope>
    <source>
        <strain evidence="1 2">OJF2</strain>
    </source>
</reference>
<organism evidence="1 2">
    <name type="scientific">Aquisphaera giovannonii</name>
    <dbReference type="NCBI Taxonomy" id="406548"/>
    <lineage>
        <taxon>Bacteria</taxon>
        <taxon>Pseudomonadati</taxon>
        <taxon>Planctomycetota</taxon>
        <taxon>Planctomycetia</taxon>
        <taxon>Isosphaerales</taxon>
        <taxon>Isosphaeraceae</taxon>
        <taxon>Aquisphaera</taxon>
    </lineage>
</organism>
<evidence type="ECO:0000313" key="2">
    <source>
        <dbReference type="Proteomes" id="UP000324233"/>
    </source>
</evidence>